<evidence type="ECO:0000313" key="2">
    <source>
        <dbReference type="Proteomes" id="UP001234297"/>
    </source>
</evidence>
<evidence type="ECO:0000313" key="1">
    <source>
        <dbReference type="EMBL" id="KAJ8639851.1"/>
    </source>
</evidence>
<sequence>MAYKCSDVLPQASLVDICRNNMRASIRSMIIGNKSKNLGELLEASMEAETGDQRPQQSEVIKERANRRSDLQAKGKGEDESDSQQSIVEASSIEVACNVIVQDDSAFEASSAEATDSQNASGSISSGATFSRVTSTELASSQPSSPETVTSEFKPLPTDHHEEALANEVFNENPVNWSQVPNLIGDV</sequence>
<dbReference type="EMBL" id="CM056813">
    <property type="protein sequence ID" value="KAJ8639851.1"/>
    <property type="molecule type" value="Genomic_DNA"/>
</dbReference>
<proteinExistence type="predicted"/>
<gene>
    <name evidence="1" type="ORF">MRB53_016545</name>
</gene>
<dbReference type="Proteomes" id="UP001234297">
    <property type="component" value="Chromosome 5"/>
</dbReference>
<organism evidence="1 2">
    <name type="scientific">Persea americana</name>
    <name type="common">Avocado</name>
    <dbReference type="NCBI Taxonomy" id="3435"/>
    <lineage>
        <taxon>Eukaryota</taxon>
        <taxon>Viridiplantae</taxon>
        <taxon>Streptophyta</taxon>
        <taxon>Embryophyta</taxon>
        <taxon>Tracheophyta</taxon>
        <taxon>Spermatophyta</taxon>
        <taxon>Magnoliopsida</taxon>
        <taxon>Magnoliidae</taxon>
        <taxon>Laurales</taxon>
        <taxon>Lauraceae</taxon>
        <taxon>Persea</taxon>
    </lineage>
</organism>
<reference evidence="1 2" key="1">
    <citation type="journal article" date="2022" name="Hortic Res">
        <title>A haplotype resolved chromosomal level avocado genome allows analysis of novel avocado genes.</title>
        <authorList>
            <person name="Nath O."/>
            <person name="Fletcher S.J."/>
            <person name="Hayward A."/>
            <person name="Shaw L.M."/>
            <person name="Masouleh A.K."/>
            <person name="Furtado A."/>
            <person name="Henry R.J."/>
            <person name="Mitter N."/>
        </authorList>
    </citation>
    <scope>NUCLEOTIDE SEQUENCE [LARGE SCALE GENOMIC DNA]</scope>
    <source>
        <strain evidence="2">cv. Hass</strain>
    </source>
</reference>
<name>A0ACC2M246_PERAE</name>
<protein>
    <submittedName>
        <fullName evidence="1">Uncharacterized protein</fullName>
    </submittedName>
</protein>
<keyword evidence="2" id="KW-1185">Reference proteome</keyword>
<accession>A0ACC2M246</accession>
<comment type="caution">
    <text evidence="1">The sequence shown here is derived from an EMBL/GenBank/DDBJ whole genome shotgun (WGS) entry which is preliminary data.</text>
</comment>